<evidence type="ECO:0000313" key="2">
    <source>
        <dbReference type="Proteomes" id="UP001597459"/>
    </source>
</evidence>
<gene>
    <name evidence="1" type="ORF">ACFSTE_08450</name>
</gene>
<sequence>MLRLAGVSVIALLYCSCSSVDVTKTWNRSQTTDWKKENVVVVSKTTDTDIRKQFERDITTALNKEGYIALESYLVMPELSRLNNLDNREVVRIKNSLIRRGADILFLTVLRDRKEYKKAVKTTYETKSYPLFYRPFRSGDSVLYTKSTPEEVIKTIKRSFVLETLVYDLKEEKEKQLLSVMITEIDNPKQLTSVSREFSKEIVEALVSK</sequence>
<comment type="caution">
    <text evidence="1">The sequence shown here is derived from an EMBL/GenBank/DDBJ whole genome shotgun (WGS) entry which is preliminary data.</text>
</comment>
<evidence type="ECO:0008006" key="3">
    <source>
        <dbReference type="Google" id="ProtNLM"/>
    </source>
</evidence>
<accession>A0ABW5N6V0</accession>
<dbReference type="Proteomes" id="UP001597459">
    <property type="component" value="Unassembled WGS sequence"/>
</dbReference>
<dbReference type="RefSeq" id="WP_176027473.1">
    <property type="nucleotide sequence ID" value="NZ_JBHSJV010000001.1"/>
</dbReference>
<protein>
    <recommendedName>
        <fullName evidence="3">DUF4136 domain-containing protein</fullName>
    </recommendedName>
</protein>
<evidence type="ECO:0000313" key="1">
    <source>
        <dbReference type="EMBL" id="MFD2590856.1"/>
    </source>
</evidence>
<reference evidence="2" key="1">
    <citation type="journal article" date="2019" name="Int. J. Syst. Evol. Microbiol.">
        <title>The Global Catalogue of Microorganisms (GCM) 10K type strain sequencing project: providing services to taxonomists for standard genome sequencing and annotation.</title>
        <authorList>
            <consortium name="The Broad Institute Genomics Platform"/>
            <consortium name="The Broad Institute Genome Sequencing Center for Infectious Disease"/>
            <person name="Wu L."/>
            <person name="Ma J."/>
        </authorList>
    </citation>
    <scope>NUCLEOTIDE SEQUENCE [LARGE SCALE GENOMIC DNA]</scope>
    <source>
        <strain evidence="2">KCTC 42423</strain>
    </source>
</reference>
<dbReference type="EMBL" id="JBHULX010000013">
    <property type="protein sequence ID" value="MFD2590856.1"/>
    <property type="molecule type" value="Genomic_DNA"/>
</dbReference>
<keyword evidence="2" id="KW-1185">Reference proteome</keyword>
<proteinExistence type="predicted"/>
<name>A0ABW5N6V0_9FLAO</name>
<organism evidence="1 2">
    <name type="scientific">Aquimarina hainanensis</name>
    <dbReference type="NCBI Taxonomy" id="1578017"/>
    <lineage>
        <taxon>Bacteria</taxon>
        <taxon>Pseudomonadati</taxon>
        <taxon>Bacteroidota</taxon>
        <taxon>Flavobacteriia</taxon>
        <taxon>Flavobacteriales</taxon>
        <taxon>Flavobacteriaceae</taxon>
        <taxon>Aquimarina</taxon>
    </lineage>
</organism>